<dbReference type="Pfam" id="PF14025">
    <property type="entry name" value="DUF4241"/>
    <property type="match status" value="1"/>
</dbReference>
<protein>
    <submittedName>
        <fullName evidence="1">Uncharacterized protein</fullName>
    </submittedName>
</protein>
<evidence type="ECO:0000313" key="1">
    <source>
        <dbReference type="EMBL" id="QDU28605.1"/>
    </source>
</evidence>
<evidence type="ECO:0000313" key="2">
    <source>
        <dbReference type="Proteomes" id="UP000315017"/>
    </source>
</evidence>
<organism evidence="1 2">
    <name type="scientific">Anatilimnocola aggregata</name>
    <dbReference type="NCBI Taxonomy" id="2528021"/>
    <lineage>
        <taxon>Bacteria</taxon>
        <taxon>Pseudomonadati</taxon>
        <taxon>Planctomycetota</taxon>
        <taxon>Planctomycetia</taxon>
        <taxon>Pirellulales</taxon>
        <taxon>Pirellulaceae</taxon>
        <taxon>Anatilimnocola</taxon>
    </lineage>
</organism>
<dbReference type="KEGG" id="aagg:ETAA8_37080"/>
<name>A0A517YEE5_9BACT</name>
<sequence length="338" mass="37404">MEFAHSDFSAAFIEGSQLWSDNNRRRYVVGPVIAAGVFRTPYGRVVICDPFDVQYFEFGMLKRSLVPGSYPVFVATLYSEREDTDERIHWTTTCAKLVASNLPVKTWELAMRDEGSPELSQLAIEPGFQLASGVSCFAEPQLVKNGNRQLFSLQFARWAQSMQRSDGWQFGEFEDPKYPSANVVAIQSGDHDGTAVGWWGLDQNDEIAQLVIDFRVLVETVYDERVILLQQVRDAGILDVHIGGNLVGVSVQSAKEPESDILVEIRGDFENYPTPAVHPFGEGCLGRVVSGSITPVCTSTLISFAPNVWQNAQIKIATPVGESPMTTLFQPSTRQSDG</sequence>
<gene>
    <name evidence="1" type="ORF">ETAA8_37080</name>
</gene>
<dbReference type="InterPro" id="IPR025335">
    <property type="entry name" value="DUF4241"/>
</dbReference>
<dbReference type="Proteomes" id="UP000315017">
    <property type="component" value="Chromosome"/>
</dbReference>
<dbReference type="EMBL" id="CP036274">
    <property type="protein sequence ID" value="QDU28605.1"/>
    <property type="molecule type" value="Genomic_DNA"/>
</dbReference>
<proteinExistence type="predicted"/>
<dbReference type="AlphaFoldDB" id="A0A517YEE5"/>
<reference evidence="1 2" key="1">
    <citation type="submission" date="2019-02" db="EMBL/GenBank/DDBJ databases">
        <title>Deep-cultivation of Planctomycetes and their phenomic and genomic characterization uncovers novel biology.</title>
        <authorList>
            <person name="Wiegand S."/>
            <person name="Jogler M."/>
            <person name="Boedeker C."/>
            <person name="Pinto D."/>
            <person name="Vollmers J."/>
            <person name="Rivas-Marin E."/>
            <person name="Kohn T."/>
            <person name="Peeters S.H."/>
            <person name="Heuer A."/>
            <person name="Rast P."/>
            <person name="Oberbeckmann S."/>
            <person name="Bunk B."/>
            <person name="Jeske O."/>
            <person name="Meyerdierks A."/>
            <person name="Storesund J.E."/>
            <person name="Kallscheuer N."/>
            <person name="Luecker S."/>
            <person name="Lage O.M."/>
            <person name="Pohl T."/>
            <person name="Merkel B.J."/>
            <person name="Hornburger P."/>
            <person name="Mueller R.-W."/>
            <person name="Bruemmer F."/>
            <person name="Labrenz M."/>
            <person name="Spormann A.M."/>
            <person name="Op den Camp H."/>
            <person name="Overmann J."/>
            <person name="Amann R."/>
            <person name="Jetten M.S.M."/>
            <person name="Mascher T."/>
            <person name="Medema M.H."/>
            <person name="Devos D.P."/>
            <person name="Kaster A.-K."/>
            <person name="Ovreas L."/>
            <person name="Rohde M."/>
            <person name="Galperin M.Y."/>
            <person name="Jogler C."/>
        </authorList>
    </citation>
    <scope>NUCLEOTIDE SEQUENCE [LARGE SCALE GENOMIC DNA]</scope>
    <source>
        <strain evidence="1 2">ETA_A8</strain>
    </source>
</reference>
<accession>A0A517YEE5</accession>
<dbReference type="RefSeq" id="WP_145091163.1">
    <property type="nucleotide sequence ID" value="NZ_CP036274.1"/>
</dbReference>
<keyword evidence="2" id="KW-1185">Reference proteome</keyword>
<dbReference type="OrthoDB" id="9789980at2"/>